<evidence type="ECO:0000256" key="5">
    <source>
        <dbReference type="ARBA" id="ARBA00023136"/>
    </source>
</evidence>
<keyword evidence="6" id="KW-0325">Glycoprotein</keyword>
<comment type="caution">
    <text evidence="9">The sequence shown here is derived from an EMBL/GenBank/DDBJ whole genome shotgun (WGS) entry which is preliminary data.</text>
</comment>
<evidence type="ECO:0000256" key="7">
    <source>
        <dbReference type="SAM" id="MobiDB-lite"/>
    </source>
</evidence>
<evidence type="ECO:0000256" key="3">
    <source>
        <dbReference type="ARBA" id="ARBA00022729"/>
    </source>
</evidence>
<reference evidence="9" key="1">
    <citation type="submission" date="2020-03" db="EMBL/GenBank/DDBJ databases">
        <title>Intra-Species Differences in Population Size shape Life History and Genome Evolution.</title>
        <authorList>
            <person name="Willemsen D."/>
            <person name="Cui R."/>
            <person name="Valenzano D.R."/>
        </authorList>
    </citation>
    <scope>NUCLEOTIDE SEQUENCE</scope>
    <source>
        <strain evidence="9">GRZ</strain>
        <tissue evidence="9">Whole</tissue>
    </source>
</reference>
<comment type="similarity">
    <text evidence="2">Belongs to the mesothelin family.</text>
</comment>
<dbReference type="PANTHER" id="PTHR23412:SF6">
    <property type="entry name" value="MESOTHELIN"/>
    <property type="match status" value="1"/>
</dbReference>
<evidence type="ECO:0000256" key="4">
    <source>
        <dbReference type="ARBA" id="ARBA00022889"/>
    </source>
</evidence>
<feature type="chain" id="PRO_5039565451" evidence="8">
    <location>
        <begin position="24"/>
        <end position="2651"/>
    </location>
</feature>
<keyword evidence="5" id="KW-0472">Membrane</keyword>
<evidence type="ECO:0000313" key="9">
    <source>
        <dbReference type="EMBL" id="KAF7223569.1"/>
    </source>
</evidence>
<dbReference type="GO" id="GO:0016020">
    <property type="term" value="C:membrane"/>
    <property type="evidence" value="ECO:0007669"/>
    <property type="project" value="UniProtKB-SubCell"/>
</dbReference>
<dbReference type="EMBL" id="JAAVVJ010000004">
    <property type="protein sequence ID" value="KAF7223569.1"/>
    <property type="molecule type" value="Genomic_DNA"/>
</dbReference>
<sequence length="2651" mass="291468">MKPHSLFLLVYLLGFIFAGRSSAQTNALCTTCGLDATSQFLQCVGLPSTDTGKDHIQKLKALLGATMDLYTFMKSSMKGVPLLNLEGALELRPDAHVLQNEALVQMWVEVQMIPLLNSITKHFLSCLSTKNFSCSTYQIIVREISQYYSDMNPERQQWLYNFFMYPFLSGNAVAGCVNPGETSEEWLLKNFGAFRAMGRLNDFSSLNLVFSGLEVLNLLSPTQKAELLLSPGVENLDNGTLSLVFHSLLTGGSSPTLPSTYNPYPKSSQNTLTQVLNGFSVAFTTVGSFAHEFVSFTNQRNVSEIKGTTLTQFLLNFTLSELANIYQSQNSSSASETAQFDVMNVDDWYQHVVIPVLQTFWPSEGDLMHENVTLAFHELFYLNKSVENTTSEIQDVCSMTLDKTPCGLTDDVEHVANVLHCAARTNLTMTETTVLRLIDELMRRLNSLIKELSTANFGELMSDFQAIFSEEEPPSLTQQHLEDPGFIKLWFRTKLSPLLPNVSPTLLSCLSTKNFSCRAFQTLVAALGSSSLTDDSSYNIYKYFIFSFLQNHNSSDPQCISSANNSAVWLENNFGFFSQFASITDFYDLNPYFTGLEALPVLSTMQLAQMLLLPLRTPPEKGVVINQVFDFLLESPQIIGRFEDTLLDVVQLARKVNPPCDVYRLIFERMYQAISAFSPDVEPIIWARIEDLINTASHECVPTHIALIKTYMVVFFMYSFSCSNSSDLQSYWNTSMQVSCSFLLESYACAKLEDFTANQLASLMLCNLPGNSGQSRRLWKMLFSELSDVLDPALDVLANMSGGMIGSSAQVILDVISEMRLSLLTNADLRNSTVIQLWFSVRLRNFLPFASGRFLQCLTMRNISCQSYQQILQVFSNQFEVMSLQEQHEVLNSFILPLLSSPQSGPGCLSSYNNSADWLTNYLGPFSMFLSVKDLLDLNPEFNPLGALQFLTPVQTAELLVLNISSLPNKDAIINLLFDYMTQLPKERNFTGFLSQLVGFLEKVKPSSSFPGRFFTRLDEALATVPSDLSSSVSYSKTALLRQIPPGKSSKYTVLAVTSRGKQTEICLGKNSTNLQLQINSRQLSGRVCGFTVGELACASLSALTAQDLAELMTCNLVSNSSGSLASWKLLLSKASLVLDKALDLLANSVRIIRKNKSLDFDCNTKTFVCVLQTLETNSSSVPVILDAIREIRLDVVSTAVLNDPAFIQLWLNSRLYPFLHTVSTDFLTCFATKDLNCSTYQNIVQILSRVMPQMVPYKQMSVYTHFIQAFLARNDTVDPACSLYIKNSAEWLQKNLGGFSSFISTQELLQLHSNFSVLDTLSLLTVQQLAFLSAKPGQLTSPDQVTMVMMHVSDQLLASFFDGLSTAISSQENTISSPVRSTFLQIVFDRANLSYPWVDDSVVTRWLQDRLPPLLIGLPPNQVQPYFQILAGRSCGIQQQGVANLNLTIPTLSQKTQQEIYNYIIQTLKGPPSLRCYNYNSSFYSFVEGSFLGFQFPNLTTFLSLMPQGRLFQLVNSIPPSQLANLLQRPHVVDDDAKLCDLYNNYYQTPMFLATESLPAEVGRPSLSCVWPTALSSHSRSEVNIWFNQSLQNYFVFLTKSLISPAVTANTSCLAFQKLVSVLDAFNYTAADFGKSDVFEIITSYLSTESTPKCYNSSDPELNSTAWFVEYIGPFMPFLTLEVLQSFGSEEVIQVFTVNPLNIALLSHSALPQNLTNFYTQLIYQQDSNFNPLLLPLYFRCVAPGLAFTQLTAAESMVVLHNFTNVCTDPDPQIFAALSSNFGDNIDASVITALGDESASISAGQLMMIKPEDLKNSLNILANVMSWSKGQATAIIQSLTSSGVFQINSSSSLVSLGFLIVGIPSTVFVSISDTQILMASQNPSIVGNLMSAPAVVQLTFVNKIISVSNTRETILQNVPDEMATEIPRVLLQGFTDSSNVVTMLNRKTWKRQQAELFFNVIAVENATAELGSPDNLSSSALQGFTCTSVRTLSVVQVKKLIRACRRTNQNKVSLEETQLTCMYNYVKGDPDATSFHLYPPNMLLYYDYSLVPQSSCRSYFAQLGNADFFIFSSVLSYKRTALFVNARSCLGITNTSLTLDHISILGNMCCMLDGSYIVNSDPSILETLKSCPELTAAQAAAVEALLTSGNTTYGVTSSWNRNTLINLGMLPLYLTSTFYGNFDKRTKRTFLGYFLKVLNKSRVSKQKTRRLKQQIRLSLTARSKRATVTNCMVGSITQVTISDNTFPFDYSDINQFNSCLSAAVVKANLQAIASMADQEDYLKIVLSKLREAYNSSIPEDQVQVLGPASRVATIDDIKMWTITQIDTLAALMDSSNGVWDPTLAKAIITKYLSVGGNTLGSAELNVIGGPNLCSLDVSVLRNISQQSLKNADALNVSSCTEDKVTELFSIAIQAFASTTRAAVSVTIYQLLQSYMSGANVDFIKKLVAANISMDLPTFTSLNGTIVLNLTVSEVQGLLGTNLPQLKDYENQTLVQLWISNQLQSQLDTLNIGLVGGRVGPVTVGETTTVPNTAPSSGSATAPSTAPSAATTDPSTAPSAATTAPSTAPSAATTAPSTAPSAASTAPSAASNTPSSISTSTASTTKSTITLSTTASTTKPATTGAGSHIQADIFSFLVLLTLLISSQQLLM</sequence>
<evidence type="ECO:0000256" key="8">
    <source>
        <dbReference type="SAM" id="SignalP"/>
    </source>
</evidence>
<dbReference type="GO" id="GO:0009986">
    <property type="term" value="C:cell surface"/>
    <property type="evidence" value="ECO:0007669"/>
    <property type="project" value="TreeGrafter"/>
</dbReference>
<dbReference type="InterPro" id="IPR010335">
    <property type="entry name" value="Mesothelin"/>
</dbReference>
<feature type="signal peptide" evidence="8">
    <location>
        <begin position="1"/>
        <end position="23"/>
    </location>
</feature>
<dbReference type="Pfam" id="PF06060">
    <property type="entry name" value="Mesothelin"/>
    <property type="match status" value="1"/>
</dbReference>
<feature type="region of interest" description="Disordered" evidence="7">
    <location>
        <begin position="2525"/>
        <end position="2624"/>
    </location>
</feature>
<keyword evidence="4" id="KW-0130">Cell adhesion</keyword>
<dbReference type="PANTHER" id="PTHR23412">
    <property type="entry name" value="STEREOCILIN RELATED"/>
    <property type="match status" value="1"/>
</dbReference>
<comment type="subcellular location">
    <subcellularLocation>
        <location evidence="1">Membrane</location>
    </subcellularLocation>
</comment>
<gene>
    <name evidence="9" type="ORF">G4P62_001250</name>
</gene>
<dbReference type="Proteomes" id="UP000822369">
    <property type="component" value="Chromosome 4"/>
</dbReference>
<accession>A0A9D3BY80</accession>
<proteinExistence type="inferred from homology"/>
<evidence type="ECO:0000256" key="6">
    <source>
        <dbReference type="ARBA" id="ARBA00023180"/>
    </source>
</evidence>
<evidence type="ECO:0000256" key="2">
    <source>
        <dbReference type="ARBA" id="ARBA00011016"/>
    </source>
</evidence>
<dbReference type="GO" id="GO:0007160">
    <property type="term" value="P:cell-matrix adhesion"/>
    <property type="evidence" value="ECO:0007669"/>
    <property type="project" value="TreeGrafter"/>
</dbReference>
<evidence type="ECO:0000256" key="1">
    <source>
        <dbReference type="ARBA" id="ARBA00004370"/>
    </source>
</evidence>
<organism evidence="9 10">
    <name type="scientific">Nothobranchius furzeri</name>
    <name type="common">Turquoise killifish</name>
    <dbReference type="NCBI Taxonomy" id="105023"/>
    <lineage>
        <taxon>Eukaryota</taxon>
        <taxon>Metazoa</taxon>
        <taxon>Chordata</taxon>
        <taxon>Craniata</taxon>
        <taxon>Vertebrata</taxon>
        <taxon>Euteleostomi</taxon>
        <taxon>Actinopterygii</taxon>
        <taxon>Neopterygii</taxon>
        <taxon>Teleostei</taxon>
        <taxon>Neoteleostei</taxon>
        <taxon>Acanthomorphata</taxon>
        <taxon>Ovalentaria</taxon>
        <taxon>Atherinomorphae</taxon>
        <taxon>Cyprinodontiformes</taxon>
        <taxon>Nothobranchiidae</taxon>
        <taxon>Nothobranchius</taxon>
    </lineage>
</organism>
<keyword evidence="3 8" id="KW-0732">Signal</keyword>
<evidence type="ECO:0000313" key="10">
    <source>
        <dbReference type="Proteomes" id="UP000822369"/>
    </source>
</evidence>
<name>A0A9D3BY80_NOTFU</name>
<protein>
    <submittedName>
        <fullName evidence="9">Transcript variant X2</fullName>
    </submittedName>
</protein>
<dbReference type="InterPro" id="IPR026664">
    <property type="entry name" value="Stereocilin-rel"/>
</dbReference>